<dbReference type="NCBIfam" id="TIGR01251">
    <property type="entry name" value="ribP_PPkin"/>
    <property type="match status" value="1"/>
</dbReference>
<dbReference type="InterPro" id="IPR005946">
    <property type="entry name" value="Rib-P_diPkinase"/>
</dbReference>
<keyword evidence="3 8" id="KW-0545">Nucleotide biosynthesis</keyword>
<sequence length="307" mass="33317">MSQRRLLITIRSYAYLEPAFLAAGDFEQGLVERKCFPDGERYLRVAVDCWGRDVVLLGGAPQDLDWLEIYDLGCAISRAGARSLSIVMPYFGYATMERAVKPGEVVTAKTRARLISAIPTCDAGTRIFLFDLHTDGIEFYFSDSHVTRHLYGAPLITQAVRALMGDRPYVLAATDAGRAKWVQSLARALGVEPAFVYKERRGDGVSVTGINADVSGREVVIYDDMVRTGSSLVQAGRAYLAAGASKVHAVTSHLVLPGDSLEKIRKAGVFTTLMGTDSHPGSQQLAGTEGALFSVAPLLVRALERET</sequence>
<evidence type="ECO:0000256" key="8">
    <source>
        <dbReference type="RuleBase" id="RU004324"/>
    </source>
</evidence>
<evidence type="ECO:0000259" key="9">
    <source>
        <dbReference type="Pfam" id="PF00156"/>
    </source>
</evidence>
<evidence type="ECO:0000256" key="1">
    <source>
        <dbReference type="ARBA" id="ARBA00013247"/>
    </source>
</evidence>
<evidence type="ECO:0000256" key="6">
    <source>
        <dbReference type="ARBA" id="ARBA00022840"/>
    </source>
</evidence>
<dbReference type="InterPro" id="IPR029099">
    <property type="entry name" value="Pribosyltran_N"/>
</dbReference>
<keyword evidence="6" id="KW-0067">ATP-binding</keyword>
<dbReference type="InterPro" id="IPR029057">
    <property type="entry name" value="PRTase-like"/>
</dbReference>
<dbReference type="Pfam" id="PF13793">
    <property type="entry name" value="Pribosyltran_N"/>
    <property type="match status" value="1"/>
</dbReference>
<dbReference type="GO" id="GO:0006015">
    <property type="term" value="P:5-phosphoribose 1-diphosphate biosynthetic process"/>
    <property type="evidence" value="ECO:0007669"/>
    <property type="project" value="TreeGrafter"/>
</dbReference>
<reference evidence="11 12" key="1">
    <citation type="submission" date="2014-02" db="EMBL/GenBank/DDBJ databases">
        <title>The small core and large imbalanced accessory genome model reveals a collaborative survival strategy of Sorangium cellulosum strains in nature.</title>
        <authorList>
            <person name="Han K."/>
            <person name="Peng R."/>
            <person name="Blom J."/>
            <person name="Li Y.-Z."/>
        </authorList>
    </citation>
    <scope>NUCLEOTIDE SEQUENCE [LARGE SCALE GENOMIC DNA]</scope>
    <source>
        <strain evidence="11 12">So0157-25</strain>
    </source>
</reference>
<dbReference type="EC" id="2.7.6.1" evidence="1"/>
<comment type="similarity">
    <text evidence="8">Belongs to the ribose-phosphate pyrophosphokinase family.</text>
</comment>
<dbReference type="GO" id="GO:0000287">
    <property type="term" value="F:magnesium ion binding"/>
    <property type="evidence" value="ECO:0007669"/>
    <property type="project" value="InterPro"/>
</dbReference>
<dbReference type="PANTHER" id="PTHR10210">
    <property type="entry name" value="RIBOSE-PHOSPHATE DIPHOSPHOKINASE FAMILY MEMBER"/>
    <property type="match status" value="1"/>
</dbReference>
<feature type="domain" description="Ribose-phosphate pyrophosphokinase N-terminal" evidence="10">
    <location>
        <begin position="25"/>
        <end position="117"/>
    </location>
</feature>
<dbReference type="SUPFAM" id="SSF53271">
    <property type="entry name" value="PRTase-like"/>
    <property type="match status" value="1"/>
</dbReference>
<evidence type="ECO:0000256" key="7">
    <source>
        <dbReference type="ARBA" id="ARBA00049535"/>
    </source>
</evidence>
<dbReference type="InterPro" id="IPR000836">
    <property type="entry name" value="PRTase_dom"/>
</dbReference>
<dbReference type="Gene3D" id="3.40.50.2020">
    <property type="match status" value="2"/>
</dbReference>
<dbReference type="GO" id="GO:0005524">
    <property type="term" value="F:ATP binding"/>
    <property type="evidence" value="ECO:0007669"/>
    <property type="project" value="UniProtKB-KW"/>
</dbReference>
<gene>
    <name evidence="11" type="ORF">BE08_40050</name>
</gene>
<dbReference type="SMART" id="SM01400">
    <property type="entry name" value="Pribosyltran_N"/>
    <property type="match status" value="1"/>
</dbReference>
<dbReference type="GO" id="GO:0004749">
    <property type="term" value="F:ribose phosphate diphosphokinase activity"/>
    <property type="evidence" value="ECO:0007669"/>
    <property type="project" value="UniProtKB-EC"/>
</dbReference>
<dbReference type="Pfam" id="PF00156">
    <property type="entry name" value="Pribosyltran"/>
    <property type="match status" value="1"/>
</dbReference>
<evidence type="ECO:0000313" key="11">
    <source>
        <dbReference type="EMBL" id="KYF52383.1"/>
    </source>
</evidence>
<name>A0A150P9L5_SORCE</name>
<dbReference type="GO" id="GO:0005737">
    <property type="term" value="C:cytoplasm"/>
    <property type="evidence" value="ECO:0007669"/>
    <property type="project" value="TreeGrafter"/>
</dbReference>
<feature type="domain" description="Phosphoribosyltransferase" evidence="9">
    <location>
        <begin position="158"/>
        <end position="253"/>
    </location>
</feature>
<comment type="catalytic activity">
    <reaction evidence="7">
        <text>D-ribose 5-phosphate + ATP = 5-phospho-alpha-D-ribose 1-diphosphate + AMP + H(+)</text>
        <dbReference type="Rhea" id="RHEA:15609"/>
        <dbReference type="ChEBI" id="CHEBI:15378"/>
        <dbReference type="ChEBI" id="CHEBI:30616"/>
        <dbReference type="ChEBI" id="CHEBI:58017"/>
        <dbReference type="ChEBI" id="CHEBI:78346"/>
        <dbReference type="ChEBI" id="CHEBI:456215"/>
        <dbReference type="EC" id="2.7.6.1"/>
    </reaction>
</comment>
<dbReference type="AlphaFoldDB" id="A0A150P9L5"/>
<dbReference type="GO" id="GO:0002189">
    <property type="term" value="C:ribose phosphate diphosphokinase complex"/>
    <property type="evidence" value="ECO:0007669"/>
    <property type="project" value="TreeGrafter"/>
</dbReference>
<evidence type="ECO:0000256" key="2">
    <source>
        <dbReference type="ARBA" id="ARBA00022679"/>
    </source>
</evidence>
<evidence type="ECO:0000259" key="10">
    <source>
        <dbReference type="Pfam" id="PF13793"/>
    </source>
</evidence>
<evidence type="ECO:0000256" key="3">
    <source>
        <dbReference type="ARBA" id="ARBA00022727"/>
    </source>
</evidence>
<keyword evidence="5 11" id="KW-0418">Kinase</keyword>
<evidence type="ECO:0000313" key="12">
    <source>
        <dbReference type="Proteomes" id="UP000075420"/>
    </source>
</evidence>
<keyword evidence="4" id="KW-0547">Nucleotide-binding</keyword>
<dbReference type="CDD" id="cd06223">
    <property type="entry name" value="PRTases_typeI"/>
    <property type="match status" value="1"/>
</dbReference>
<proteinExistence type="inferred from homology"/>
<protein>
    <recommendedName>
        <fullName evidence="1">ribose-phosphate diphosphokinase</fullName>
        <ecNumber evidence="1">2.7.6.1</ecNumber>
    </recommendedName>
</protein>
<evidence type="ECO:0000256" key="5">
    <source>
        <dbReference type="ARBA" id="ARBA00022777"/>
    </source>
</evidence>
<dbReference type="EMBL" id="JELY01002485">
    <property type="protein sequence ID" value="KYF52383.1"/>
    <property type="molecule type" value="Genomic_DNA"/>
</dbReference>
<organism evidence="11 12">
    <name type="scientific">Sorangium cellulosum</name>
    <name type="common">Polyangium cellulosum</name>
    <dbReference type="NCBI Taxonomy" id="56"/>
    <lineage>
        <taxon>Bacteria</taxon>
        <taxon>Pseudomonadati</taxon>
        <taxon>Myxococcota</taxon>
        <taxon>Polyangia</taxon>
        <taxon>Polyangiales</taxon>
        <taxon>Polyangiaceae</taxon>
        <taxon>Sorangium</taxon>
    </lineage>
</organism>
<dbReference type="Proteomes" id="UP000075420">
    <property type="component" value="Unassembled WGS sequence"/>
</dbReference>
<keyword evidence="2" id="KW-0808">Transferase</keyword>
<dbReference type="PANTHER" id="PTHR10210:SF32">
    <property type="entry name" value="RIBOSE-PHOSPHATE PYROPHOSPHOKINASE 2"/>
    <property type="match status" value="1"/>
</dbReference>
<accession>A0A150P9L5</accession>
<evidence type="ECO:0000256" key="4">
    <source>
        <dbReference type="ARBA" id="ARBA00022741"/>
    </source>
</evidence>
<dbReference type="GO" id="GO:0006164">
    <property type="term" value="P:purine nucleotide biosynthetic process"/>
    <property type="evidence" value="ECO:0007669"/>
    <property type="project" value="TreeGrafter"/>
</dbReference>
<comment type="caution">
    <text evidence="11">The sequence shown here is derived from an EMBL/GenBank/DDBJ whole genome shotgun (WGS) entry which is preliminary data.</text>
</comment>
<dbReference type="GO" id="GO:0016301">
    <property type="term" value="F:kinase activity"/>
    <property type="evidence" value="ECO:0007669"/>
    <property type="project" value="UniProtKB-KW"/>
</dbReference>